<organism evidence="1 2">
    <name type="scientific">Batillaria attramentaria</name>
    <dbReference type="NCBI Taxonomy" id="370345"/>
    <lineage>
        <taxon>Eukaryota</taxon>
        <taxon>Metazoa</taxon>
        <taxon>Spiralia</taxon>
        <taxon>Lophotrochozoa</taxon>
        <taxon>Mollusca</taxon>
        <taxon>Gastropoda</taxon>
        <taxon>Caenogastropoda</taxon>
        <taxon>Sorbeoconcha</taxon>
        <taxon>Cerithioidea</taxon>
        <taxon>Batillariidae</taxon>
        <taxon>Batillaria</taxon>
    </lineage>
</organism>
<gene>
    <name evidence="1" type="ORF">BaRGS_00037956</name>
</gene>
<evidence type="ECO:0000313" key="2">
    <source>
        <dbReference type="Proteomes" id="UP001519460"/>
    </source>
</evidence>
<dbReference type="Proteomes" id="UP001519460">
    <property type="component" value="Unassembled WGS sequence"/>
</dbReference>
<accession>A0ABD0J7A0</accession>
<reference evidence="1 2" key="1">
    <citation type="journal article" date="2023" name="Sci. Data">
        <title>Genome assembly of the Korean intertidal mud-creeper Batillaria attramentaria.</title>
        <authorList>
            <person name="Patra A.K."/>
            <person name="Ho P.T."/>
            <person name="Jun S."/>
            <person name="Lee S.J."/>
            <person name="Kim Y."/>
            <person name="Won Y.J."/>
        </authorList>
    </citation>
    <scope>NUCLEOTIDE SEQUENCE [LARGE SCALE GENOMIC DNA]</scope>
    <source>
        <strain evidence="1">Wonlab-2016</strain>
    </source>
</reference>
<dbReference type="AlphaFoldDB" id="A0ABD0J7A0"/>
<proteinExistence type="predicted"/>
<keyword evidence="2" id="KW-1185">Reference proteome</keyword>
<sequence length="86" mass="9554">MTMTCNHFNVEAKIISLEHCQIISAGKSVHVSTHVQLQKQYSQPVPENKGQDVDTDRRQCRTGLTDLVKFLKETSAGSARGITVQL</sequence>
<evidence type="ECO:0000313" key="1">
    <source>
        <dbReference type="EMBL" id="KAK7464032.1"/>
    </source>
</evidence>
<dbReference type="EMBL" id="JACVVK020000591">
    <property type="protein sequence ID" value="KAK7464032.1"/>
    <property type="molecule type" value="Genomic_DNA"/>
</dbReference>
<protein>
    <submittedName>
        <fullName evidence="1">Uncharacterized protein</fullName>
    </submittedName>
</protein>
<comment type="caution">
    <text evidence="1">The sequence shown here is derived from an EMBL/GenBank/DDBJ whole genome shotgun (WGS) entry which is preliminary data.</text>
</comment>
<name>A0ABD0J7A0_9CAEN</name>